<dbReference type="EMBL" id="CM045766">
    <property type="protein sequence ID" value="KAI8004263.1"/>
    <property type="molecule type" value="Genomic_DNA"/>
</dbReference>
<organism evidence="1 2">
    <name type="scientific">Camellia lanceoleosa</name>
    <dbReference type="NCBI Taxonomy" id="1840588"/>
    <lineage>
        <taxon>Eukaryota</taxon>
        <taxon>Viridiplantae</taxon>
        <taxon>Streptophyta</taxon>
        <taxon>Embryophyta</taxon>
        <taxon>Tracheophyta</taxon>
        <taxon>Spermatophyta</taxon>
        <taxon>Magnoliopsida</taxon>
        <taxon>eudicotyledons</taxon>
        <taxon>Gunneridae</taxon>
        <taxon>Pentapetalae</taxon>
        <taxon>asterids</taxon>
        <taxon>Ericales</taxon>
        <taxon>Theaceae</taxon>
        <taxon>Camellia</taxon>
    </lineage>
</organism>
<reference evidence="1 2" key="1">
    <citation type="journal article" date="2022" name="Plant J.">
        <title>Chromosome-level genome of Camellia lanceoleosa provides a valuable resource for understanding genome evolution and self-incompatibility.</title>
        <authorList>
            <person name="Gong W."/>
            <person name="Xiao S."/>
            <person name="Wang L."/>
            <person name="Liao Z."/>
            <person name="Chang Y."/>
            <person name="Mo W."/>
            <person name="Hu G."/>
            <person name="Li W."/>
            <person name="Zhao G."/>
            <person name="Zhu H."/>
            <person name="Hu X."/>
            <person name="Ji K."/>
            <person name="Xiang X."/>
            <person name="Song Q."/>
            <person name="Yuan D."/>
            <person name="Jin S."/>
            <person name="Zhang L."/>
        </authorList>
    </citation>
    <scope>NUCLEOTIDE SEQUENCE [LARGE SCALE GENOMIC DNA]</scope>
    <source>
        <strain evidence="1">SQ_2022a</strain>
    </source>
</reference>
<gene>
    <name evidence="1" type="ORF">LOK49_LG08G00412</name>
</gene>
<accession>A0ACC0GSQ9</accession>
<comment type="caution">
    <text evidence="1">The sequence shown here is derived from an EMBL/GenBank/DDBJ whole genome shotgun (WGS) entry which is preliminary data.</text>
</comment>
<protein>
    <submittedName>
        <fullName evidence="1">Uncharacterized protein</fullName>
    </submittedName>
</protein>
<dbReference type="Proteomes" id="UP001060215">
    <property type="component" value="Chromosome 9"/>
</dbReference>
<proteinExistence type="predicted"/>
<keyword evidence="2" id="KW-1185">Reference proteome</keyword>
<evidence type="ECO:0000313" key="2">
    <source>
        <dbReference type="Proteomes" id="UP001060215"/>
    </source>
</evidence>
<evidence type="ECO:0000313" key="1">
    <source>
        <dbReference type="EMBL" id="KAI8004263.1"/>
    </source>
</evidence>
<sequence>MADLSDEEYFSYFPDDFKKYMYKELNWLPSEYFDGGVFWSREDDKPQRPSTLPDGVTPPGWPSGKDLSRVHWFAVYCTDCGLFQ</sequence>
<name>A0ACC0GSQ9_9ERIC</name>